<keyword evidence="1" id="KW-0732">Signal</keyword>
<dbReference type="Proteomes" id="UP000002358">
    <property type="component" value="Chromosome 2"/>
</dbReference>
<dbReference type="FunFam" id="2.60.40.10:FF:000129">
    <property type="entry name" value="CLUMA_CG018772, isoform A"/>
    <property type="match status" value="1"/>
</dbReference>
<dbReference type="InterPro" id="IPR013783">
    <property type="entry name" value="Ig-like_fold"/>
</dbReference>
<reference evidence="3" key="1">
    <citation type="submission" date="2021-01" db="UniProtKB">
        <authorList>
            <consortium name="EnsemblMetazoa"/>
        </authorList>
    </citation>
    <scope>IDENTIFICATION</scope>
</reference>
<dbReference type="InterPro" id="IPR003598">
    <property type="entry name" value="Ig_sub2"/>
</dbReference>
<keyword evidence="4" id="KW-1185">Reference proteome</keyword>
<evidence type="ECO:0000259" key="2">
    <source>
        <dbReference type="PROSITE" id="PS50835"/>
    </source>
</evidence>
<dbReference type="SMART" id="SM00408">
    <property type="entry name" value="IGc2"/>
    <property type="match status" value="2"/>
</dbReference>
<dbReference type="GO" id="GO:0050808">
    <property type="term" value="P:synapse organization"/>
    <property type="evidence" value="ECO:0007669"/>
    <property type="project" value="TreeGrafter"/>
</dbReference>
<dbReference type="FunCoup" id="A0A7M7IUP6">
    <property type="interactions" value="136"/>
</dbReference>
<organism evidence="3 4">
    <name type="scientific">Nasonia vitripennis</name>
    <name type="common">Parasitic wasp</name>
    <dbReference type="NCBI Taxonomy" id="7425"/>
    <lineage>
        <taxon>Eukaryota</taxon>
        <taxon>Metazoa</taxon>
        <taxon>Ecdysozoa</taxon>
        <taxon>Arthropoda</taxon>
        <taxon>Hexapoda</taxon>
        <taxon>Insecta</taxon>
        <taxon>Pterygota</taxon>
        <taxon>Neoptera</taxon>
        <taxon>Endopterygota</taxon>
        <taxon>Hymenoptera</taxon>
        <taxon>Apocrita</taxon>
        <taxon>Proctotrupomorpha</taxon>
        <taxon>Chalcidoidea</taxon>
        <taxon>Pteromalidae</taxon>
        <taxon>Pteromalinae</taxon>
        <taxon>Nasonia</taxon>
    </lineage>
</organism>
<feature type="signal peptide" evidence="1">
    <location>
        <begin position="1"/>
        <end position="18"/>
    </location>
</feature>
<sequence>MLVQLFVALLTLLDNSSAQGALAQDQRLLGSSGSNSIGTAAALTGTKNTSGWPQFETSVARNVTIAVGQTAFLHCRVYQLGDKEVSWMRKRDMHILSAGIFMYTSDLRFQVIHPDKSENWTLQIKSPQQRDSGVYECQVSTEPKMSLNYSLNVVEARARITGASDIIVKTGSSLTLTCVMSQGPHNLGTVNWYRGSTLVTTSTISANDVDTEPRIVVETEWSDALTSKLKINRIRSTDTGNYSCVPTAAERASVNVHVINGEHPAAMQHGNTAAGWPTSRTILVTLAFFLGKLR</sequence>
<protein>
    <recommendedName>
        <fullName evidence="2">Ig-like domain-containing protein</fullName>
    </recommendedName>
</protein>
<name>A0A7M7IUP6_NASVI</name>
<dbReference type="CTD" id="2768858"/>
<dbReference type="Gene3D" id="2.60.40.10">
    <property type="entry name" value="Immunoglobulins"/>
    <property type="match status" value="2"/>
</dbReference>
<evidence type="ECO:0000256" key="1">
    <source>
        <dbReference type="SAM" id="SignalP"/>
    </source>
</evidence>
<feature type="domain" description="Ig-like" evidence="2">
    <location>
        <begin position="53"/>
        <end position="140"/>
    </location>
</feature>
<dbReference type="PROSITE" id="PS50835">
    <property type="entry name" value="IG_LIKE"/>
    <property type="match status" value="2"/>
</dbReference>
<proteinExistence type="predicted"/>
<dbReference type="InterPro" id="IPR007110">
    <property type="entry name" value="Ig-like_dom"/>
</dbReference>
<dbReference type="EnsemblMetazoa" id="XM_016982255">
    <property type="protein sequence ID" value="XP_016837744"/>
    <property type="gene ID" value="LOC100119453"/>
</dbReference>
<dbReference type="PANTHER" id="PTHR23279:SF4">
    <property type="entry name" value="DEFECTIVE PROBOSCIS EXTENSION RESPONSE 2, ISOFORM F-RELATED"/>
    <property type="match status" value="1"/>
</dbReference>
<dbReference type="InterPro" id="IPR003599">
    <property type="entry name" value="Ig_sub"/>
</dbReference>
<evidence type="ECO:0000313" key="3">
    <source>
        <dbReference type="EnsemblMetazoa" id="XP_016837744"/>
    </source>
</evidence>
<dbReference type="AlphaFoldDB" id="A0A7M7IUP6"/>
<dbReference type="SMR" id="A0A7M7IUP6"/>
<feature type="chain" id="PRO_5029567018" description="Ig-like domain-containing protein" evidence="1">
    <location>
        <begin position="19"/>
        <end position="294"/>
    </location>
</feature>
<dbReference type="GeneID" id="100119453"/>
<dbReference type="InterPro" id="IPR037448">
    <property type="entry name" value="Zig-8"/>
</dbReference>
<accession>A0A7M7IUP6</accession>
<dbReference type="GO" id="GO:0032589">
    <property type="term" value="C:neuron projection membrane"/>
    <property type="evidence" value="ECO:0007669"/>
    <property type="project" value="TreeGrafter"/>
</dbReference>
<dbReference type="Pfam" id="PF13927">
    <property type="entry name" value="Ig_3"/>
    <property type="match status" value="1"/>
</dbReference>
<feature type="domain" description="Ig-like" evidence="2">
    <location>
        <begin position="143"/>
        <end position="255"/>
    </location>
</feature>
<dbReference type="FunFam" id="2.60.40.10:FF:001633">
    <property type="entry name" value="Uncharacterized protein, isoform A"/>
    <property type="match status" value="1"/>
</dbReference>
<dbReference type="RefSeq" id="XP_016837744.1">
    <property type="nucleotide sequence ID" value="XM_016982255.2"/>
</dbReference>
<dbReference type="InParanoid" id="A0A7M7IUP6"/>
<dbReference type="SUPFAM" id="SSF48726">
    <property type="entry name" value="Immunoglobulin"/>
    <property type="match status" value="2"/>
</dbReference>
<dbReference type="InterPro" id="IPR036179">
    <property type="entry name" value="Ig-like_dom_sf"/>
</dbReference>
<dbReference type="Pfam" id="PF07679">
    <property type="entry name" value="I-set"/>
    <property type="match status" value="1"/>
</dbReference>
<dbReference type="InterPro" id="IPR013098">
    <property type="entry name" value="Ig_I-set"/>
</dbReference>
<dbReference type="PANTHER" id="PTHR23279">
    <property type="entry name" value="DEFECTIVE PROBOSCIS EXTENSION RESPONSE DPR -RELATED"/>
    <property type="match status" value="1"/>
</dbReference>
<evidence type="ECO:0000313" key="4">
    <source>
        <dbReference type="Proteomes" id="UP000002358"/>
    </source>
</evidence>
<dbReference type="OrthoDB" id="190835at2759"/>
<dbReference type="SMART" id="SM00409">
    <property type="entry name" value="IG"/>
    <property type="match status" value="2"/>
</dbReference>
<dbReference type="KEGG" id="nvi:100119453"/>